<evidence type="ECO:0000313" key="2">
    <source>
        <dbReference type="Proteomes" id="UP000799444"/>
    </source>
</evidence>
<accession>A0A9P4R0D2</accession>
<dbReference type="Proteomes" id="UP000799444">
    <property type="component" value="Unassembled WGS sequence"/>
</dbReference>
<organism evidence="1 2">
    <name type="scientific">Polyplosphaeria fusca</name>
    <dbReference type="NCBI Taxonomy" id="682080"/>
    <lineage>
        <taxon>Eukaryota</taxon>
        <taxon>Fungi</taxon>
        <taxon>Dikarya</taxon>
        <taxon>Ascomycota</taxon>
        <taxon>Pezizomycotina</taxon>
        <taxon>Dothideomycetes</taxon>
        <taxon>Pleosporomycetidae</taxon>
        <taxon>Pleosporales</taxon>
        <taxon>Tetraplosphaeriaceae</taxon>
        <taxon>Polyplosphaeria</taxon>
    </lineage>
</organism>
<dbReference type="OrthoDB" id="5417867at2759"/>
<protein>
    <submittedName>
        <fullName evidence="1">Uncharacterized protein</fullName>
    </submittedName>
</protein>
<reference evidence="1" key="1">
    <citation type="journal article" date="2020" name="Stud. Mycol.">
        <title>101 Dothideomycetes genomes: a test case for predicting lifestyles and emergence of pathogens.</title>
        <authorList>
            <person name="Haridas S."/>
            <person name="Albert R."/>
            <person name="Binder M."/>
            <person name="Bloem J."/>
            <person name="Labutti K."/>
            <person name="Salamov A."/>
            <person name="Andreopoulos B."/>
            <person name="Baker S."/>
            <person name="Barry K."/>
            <person name="Bills G."/>
            <person name="Bluhm B."/>
            <person name="Cannon C."/>
            <person name="Castanera R."/>
            <person name="Culley D."/>
            <person name="Daum C."/>
            <person name="Ezra D."/>
            <person name="Gonzalez J."/>
            <person name="Henrissat B."/>
            <person name="Kuo A."/>
            <person name="Liang C."/>
            <person name="Lipzen A."/>
            <person name="Lutzoni F."/>
            <person name="Magnuson J."/>
            <person name="Mondo S."/>
            <person name="Nolan M."/>
            <person name="Ohm R."/>
            <person name="Pangilinan J."/>
            <person name="Park H.-J."/>
            <person name="Ramirez L."/>
            <person name="Alfaro M."/>
            <person name="Sun H."/>
            <person name="Tritt A."/>
            <person name="Yoshinaga Y."/>
            <person name="Zwiers L.-H."/>
            <person name="Turgeon B."/>
            <person name="Goodwin S."/>
            <person name="Spatafora J."/>
            <person name="Crous P."/>
            <person name="Grigoriev I."/>
        </authorList>
    </citation>
    <scope>NUCLEOTIDE SEQUENCE</scope>
    <source>
        <strain evidence="1">CBS 125425</strain>
    </source>
</reference>
<comment type="caution">
    <text evidence="1">The sequence shown here is derived from an EMBL/GenBank/DDBJ whole genome shotgun (WGS) entry which is preliminary data.</text>
</comment>
<evidence type="ECO:0000313" key="1">
    <source>
        <dbReference type="EMBL" id="KAF2734483.1"/>
    </source>
</evidence>
<name>A0A9P4R0D2_9PLEO</name>
<gene>
    <name evidence="1" type="ORF">EJ04DRAFT_523612</name>
</gene>
<dbReference type="SUPFAM" id="SSF89372">
    <property type="entry name" value="Fucose-specific lectin"/>
    <property type="match status" value="1"/>
</dbReference>
<dbReference type="AlphaFoldDB" id="A0A9P4R0D2"/>
<dbReference type="Gene3D" id="2.120.10.70">
    <property type="entry name" value="Fucose-specific lectin"/>
    <property type="match status" value="1"/>
</dbReference>
<sequence>MAPVPWLPGAFAGVDRYSPPTAEWMEKLLHLSSFSWCLHYLTHYWGGPSDARAAKGKTVETWKKIFPRLMQQGWGVMFCYVAVSQRTQIDKKTGKPDNTSWESLKGDWKRPIEDRILEAAELGVKHAKLLKEFVVPLGHEAQGAIVYVDNEDFPMQEREKLRPEVVAYYNALFDEMRQLGTEGLALRPAIYARPQPLTALIASVRDNTDLFLYECDEDWDYTHRSEVPFEQRAGRIQSPIEKHPLRGTTYLDYDGKVQRTALLLGRQWRFYKERLMPTDRSKVRGLSPQSDWDFDASMVRDPRYPIAMPRIVISDDIRLRSSLHVPVLDNQRVRLPVTQLEQVHSDWPIKLPYGTMKSEMLEHEAPLILLGPAAQELRSSSSSSESIVIPGADPEVISLNQEGQPIIVTGATGSNPSSTIKWSSSAMIFPSEALLLRRNRALTATKASGPDSLTTQLFFVSSDHKLMVSRRTNLKSWTTPVVLGGDELVHQFSNIAATVRQQRKEPITDTTHVFYLDIEGRPCVASYSTNISDSSEPDIDIGVLQPKPTLLRGTSMAAISPSPDDTLLFAIGIDCHLHMSKYNTSTGWSPMSKIPGGNIKPDDDRLFPHTKIDAFVDSPTSVYVAAVTATNVPCTYVLLKSSSGWYLRERLYHHNRPDVQVVVDPRATFEAAPGLPDDYNDKILLKSVKKTNADGSKEVVDRDVNIGYAFNPFGDVKLSKVGADLVIWIAGVTMTATAGVSGDRGVVLFRMVLVSDRQGEVWKRVK</sequence>
<dbReference type="EMBL" id="ML996147">
    <property type="protein sequence ID" value="KAF2734483.1"/>
    <property type="molecule type" value="Genomic_DNA"/>
</dbReference>
<proteinExistence type="predicted"/>
<keyword evidence="2" id="KW-1185">Reference proteome</keyword>